<reference evidence="8" key="1">
    <citation type="submission" date="2016-06" db="EMBL/GenBank/DDBJ databases">
        <authorList>
            <person name="Sutton G."/>
            <person name="Brinkac L."/>
            <person name="Sanka R."/>
            <person name="Adams M."/>
            <person name="Lau E."/>
            <person name="Mehaffy C."/>
            <person name="Tameris M."/>
            <person name="Hatherill M."/>
            <person name="Hanekom W."/>
            <person name="Mahomed H."/>
            <person name="Mcshane H."/>
        </authorList>
    </citation>
    <scope>NUCLEOTIDE SEQUENCE [LARGE SCALE GENOMIC DNA]</scope>
    <source>
        <strain evidence="8">852002-10433_SCH5171157</strain>
    </source>
</reference>
<evidence type="ECO:0000256" key="2">
    <source>
        <dbReference type="ARBA" id="ARBA00007749"/>
    </source>
</evidence>
<gene>
    <name evidence="7" type="ORF">A5779_06550</name>
</gene>
<sequence>MKVHHLNCGTMNMPTAPMVCHVLLVETDHGLVLVDSGYGSHDHRNPGKRVGPSRLVVRPLFEDTETALHQIQQLGYQRDDVRHIVITHLDVDHIGGLSDFPEATIHVTAAEALGAIKAPSWRERFRGRCR</sequence>
<keyword evidence="3" id="KW-0479">Metal-binding</keyword>
<dbReference type="InterPro" id="IPR051013">
    <property type="entry name" value="MBL_superfamily_lactonases"/>
</dbReference>
<dbReference type="AlphaFoldDB" id="A0A1A0VMD4"/>
<evidence type="ECO:0000256" key="5">
    <source>
        <dbReference type="ARBA" id="ARBA00022833"/>
    </source>
</evidence>
<feature type="domain" description="Metallo-beta-lactamase" evidence="6">
    <location>
        <begin position="18"/>
        <end position="113"/>
    </location>
</feature>
<dbReference type="InterPro" id="IPR001279">
    <property type="entry name" value="Metallo-B-lactamas"/>
</dbReference>
<dbReference type="InterPro" id="IPR036866">
    <property type="entry name" value="RibonucZ/Hydroxyglut_hydro"/>
</dbReference>
<dbReference type="Proteomes" id="UP000094008">
    <property type="component" value="Unassembled WGS sequence"/>
</dbReference>
<comment type="similarity">
    <text evidence="2">Belongs to the metallo-beta-lactamase superfamily.</text>
</comment>
<evidence type="ECO:0000256" key="4">
    <source>
        <dbReference type="ARBA" id="ARBA00022801"/>
    </source>
</evidence>
<comment type="caution">
    <text evidence="7">The sequence shown here is derived from an EMBL/GenBank/DDBJ whole genome shotgun (WGS) entry which is preliminary data.</text>
</comment>
<evidence type="ECO:0000313" key="7">
    <source>
        <dbReference type="EMBL" id="OBB84379.1"/>
    </source>
</evidence>
<name>A0A1A0VMD4_MYCPR</name>
<accession>A0A1A0VMD4</accession>
<keyword evidence="5" id="KW-0862">Zinc</keyword>
<dbReference type="PANTHER" id="PTHR42978">
    <property type="entry name" value="QUORUM-QUENCHING LACTONASE YTNP-RELATED-RELATED"/>
    <property type="match status" value="1"/>
</dbReference>
<dbReference type="OrthoDB" id="3196337at2"/>
<dbReference type="EMBL" id="LZSY01000160">
    <property type="protein sequence ID" value="OBB84379.1"/>
    <property type="molecule type" value="Genomic_DNA"/>
</dbReference>
<organism evidence="7 8">
    <name type="scientific">Mycolicibacterium peregrinum</name>
    <name type="common">Mycobacterium peregrinum</name>
    <dbReference type="NCBI Taxonomy" id="43304"/>
    <lineage>
        <taxon>Bacteria</taxon>
        <taxon>Bacillati</taxon>
        <taxon>Actinomycetota</taxon>
        <taxon>Actinomycetes</taxon>
        <taxon>Mycobacteriales</taxon>
        <taxon>Mycobacteriaceae</taxon>
        <taxon>Mycolicibacterium</taxon>
    </lineage>
</organism>
<evidence type="ECO:0000256" key="1">
    <source>
        <dbReference type="ARBA" id="ARBA00001947"/>
    </source>
</evidence>
<dbReference type="Gene3D" id="3.60.15.10">
    <property type="entry name" value="Ribonuclease Z/Hydroxyacylglutathione hydrolase-like"/>
    <property type="match status" value="1"/>
</dbReference>
<evidence type="ECO:0000259" key="6">
    <source>
        <dbReference type="Pfam" id="PF00753"/>
    </source>
</evidence>
<dbReference type="GO" id="GO:0046872">
    <property type="term" value="F:metal ion binding"/>
    <property type="evidence" value="ECO:0007669"/>
    <property type="project" value="UniProtKB-KW"/>
</dbReference>
<protein>
    <recommendedName>
        <fullName evidence="6">Metallo-beta-lactamase domain-containing protein</fullName>
    </recommendedName>
</protein>
<comment type="cofactor">
    <cofactor evidence="1">
        <name>Zn(2+)</name>
        <dbReference type="ChEBI" id="CHEBI:29105"/>
    </cofactor>
</comment>
<proteinExistence type="inferred from homology"/>
<dbReference type="PANTHER" id="PTHR42978:SF7">
    <property type="entry name" value="METALLO-HYDROLASE RV2300C-RELATED"/>
    <property type="match status" value="1"/>
</dbReference>
<evidence type="ECO:0000313" key="8">
    <source>
        <dbReference type="Proteomes" id="UP000094008"/>
    </source>
</evidence>
<dbReference type="SUPFAM" id="SSF56281">
    <property type="entry name" value="Metallo-hydrolase/oxidoreductase"/>
    <property type="match status" value="1"/>
</dbReference>
<evidence type="ECO:0000256" key="3">
    <source>
        <dbReference type="ARBA" id="ARBA00022723"/>
    </source>
</evidence>
<keyword evidence="4" id="KW-0378">Hydrolase</keyword>
<dbReference type="GO" id="GO:0016787">
    <property type="term" value="F:hydrolase activity"/>
    <property type="evidence" value="ECO:0007669"/>
    <property type="project" value="UniProtKB-KW"/>
</dbReference>
<dbReference type="Pfam" id="PF00753">
    <property type="entry name" value="Lactamase_B"/>
    <property type="match status" value="1"/>
</dbReference>